<dbReference type="PANTHER" id="PTHR36984">
    <property type="entry name" value="CRISPR-ASSOCIATED ENDORIBONUCLEASE CAS6 1"/>
    <property type="match status" value="1"/>
</dbReference>
<comment type="similarity">
    <text evidence="1">Belongs to the CRISPR-associated protein Cas6/Cse3/CasE family.</text>
</comment>
<evidence type="ECO:0000313" key="6">
    <source>
        <dbReference type="Proteomes" id="UP000011625"/>
    </source>
</evidence>
<dbReference type="InterPro" id="IPR049435">
    <property type="entry name" value="Cas_Cas6_C"/>
</dbReference>
<sequence length="251" mass="28721">MVEMTARRDFEYDNTYNRSLQARIYNSLDGTEYAGLHENDNIKLFSYSPPIPPRNGEEGDTRRLIIAGDDDTLVTTIATGLCQNPELNLHEMPFHVERAFSIDVTLGDRGALTTGSPIITRFNRDTADEHGIETEYDKTYWRPEHGTDLFFEQLNRNIQQKYRIAYDEQPPDPPYFTGYSFDREVVKPLRFDTEPVTFVGGEWTFEYEIESGDHRKVLNLALDAGLGELNALGFGFMNRSEDVNDGSDEIP</sequence>
<dbReference type="Pfam" id="PF01881">
    <property type="entry name" value="Cas_Cas6_C"/>
    <property type="match status" value="1"/>
</dbReference>
<comment type="caution">
    <text evidence="5">The sequence shown here is derived from an EMBL/GenBank/DDBJ whole genome shotgun (WGS) entry which is preliminary data.</text>
</comment>
<dbReference type="Proteomes" id="UP000011625">
    <property type="component" value="Unassembled WGS sequence"/>
</dbReference>
<evidence type="ECO:0000259" key="4">
    <source>
        <dbReference type="Pfam" id="PF01881"/>
    </source>
</evidence>
<dbReference type="NCBIfam" id="TIGR01877">
    <property type="entry name" value="cas_cas6"/>
    <property type="match status" value="1"/>
</dbReference>
<dbReference type="PANTHER" id="PTHR36984:SF1">
    <property type="entry name" value="CRISPR-ASSOCIATED ENDORIBONUCLEASE CAS6 1"/>
    <property type="match status" value="1"/>
</dbReference>
<dbReference type="CDD" id="cd21140">
    <property type="entry name" value="Cas6_I-like"/>
    <property type="match status" value="1"/>
</dbReference>
<gene>
    <name evidence="5" type="ORF">C450_06210</name>
</gene>
<protein>
    <recommendedName>
        <fullName evidence="4">CRISPR associated protein Cas6 C-terminal domain-containing protein</fullName>
    </recommendedName>
</protein>
<dbReference type="GO" id="GO:0016788">
    <property type="term" value="F:hydrolase activity, acting on ester bonds"/>
    <property type="evidence" value="ECO:0007669"/>
    <property type="project" value="InterPro"/>
</dbReference>
<evidence type="ECO:0000256" key="2">
    <source>
        <dbReference type="ARBA" id="ARBA00022884"/>
    </source>
</evidence>
<proteinExistence type="inferred from homology"/>
<name>M0N941_9EURY</name>
<dbReference type="PATRIC" id="fig|1227456.3.peg.1250"/>
<keyword evidence="3" id="KW-0051">Antiviral defense</keyword>
<dbReference type="EMBL" id="AOME01000028">
    <property type="protein sequence ID" value="EMA54401.1"/>
    <property type="molecule type" value="Genomic_DNA"/>
</dbReference>
<evidence type="ECO:0000256" key="1">
    <source>
        <dbReference type="ARBA" id="ARBA00005937"/>
    </source>
</evidence>
<dbReference type="GO" id="GO:0051607">
    <property type="term" value="P:defense response to virus"/>
    <property type="evidence" value="ECO:0007669"/>
    <property type="project" value="UniProtKB-KW"/>
</dbReference>
<dbReference type="InterPro" id="IPR010156">
    <property type="entry name" value="CRISPR-assoc_prot_Cas6"/>
</dbReference>
<dbReference type="InterPro" id="IPR045747">
    <property type="entry name" value="CRISPR-assoc_prot_Cas6_N_sf"/>
</dbReference>
<reference evidence="5 6" key="1">
    <citation type="journal article" date="2014" name="PLoS Genet.">
        <title>Phylogenetically driven sequencing of extremely halophilic archaea reveals strategies for static and dynamic osmo-response.</title>
        <authorList>
            <person name="Becker E.A."/>
            <person name="Seitzer P.M."/>
            <person name="Tritt A."/>
            <person name="Larsen D."/>
            <person name="Krusor M."/>
            <person name="Yao A.I."/>
            <person name="Wu D."/>
            <person name="Madern D."/>
            <person name="Eisen J.A."/>
            <person name="Darling A.E."/>
            <person name="Facciotti M.T."/>
        </authorList>
    </citation>
    <scope>NUCLEOTIDE SEQUENCE [LARGE SCALE GENOMIC DNA]</scope>
    <source>
        <strain evidence="5 6">DSM 8989</strain>
    </source>
</reference>
<evidence type="ECO:0000256" key="3">
    <source>
        <dbReference type="ARBA" id="ARBA00023118"/>
    </source>
</evidence>
<keyword evidence="2" id="KW-0694">RNA-binding</keyword>
<dbReference type="GO" id="GO:0003723">
    <property type="term" value="F:RNA binding"/>
    <property type="evidence" value="ECO:0007669"/>
    <property type="project" value="UniProtKB-KW"/>
</dbReference>
<keyword evidence="6" id="KW-1185">Reference proteome</keyword>
<organism evidence="5 6">
    <name type="scientific">Halococcus salifodinae DSM 8989</name>
    <dbReference type="NCBI Taxonomy" id="1227456"/>
    <lineage>
        <taxon>Archaea</taxon>
        <taxon>Methanobacteriati</taxon>
        <taxon>Methanobacteriota</taxon>
        <taxon>Stenosarchaea group</taxon>
        <taxon>Halobacteria</taxon>
        <taxon>Halobacteriales</taxon>
        <taxon>Halococcaceae</taxon>
        <taxon>Halococcus</taxon>
    </lineage>
</organism>
<dbReference type="STRING" id="1227456.C450_06210"/>
<feature type="domain" description="CRISPR associated protein Cas6 C-terminal" evidence="4">
    <location>
        <begin position="112"/>
        <end position="238"/>
    </location>
</feature>
<evidence type="ECO:0000313" key="5">
    <source>
        <dbReference type="EMBL" id="EMA54401.1"/>
    </source>
</evidence>
<dbReference type="AlphaFoldDB" id="M0N941"/>
<dbReference type="Gene3D" id="3.30.70.1900">
    <property type="match status" value="1"/>
</dbReference>
<accession>M0N941</accession>
<dbReference type="Gene3D" id="3.30.70.1890">
    <property type="match status" value="1"/>
</dbReference>